<feature type="region of interest" description="Disordered" evidence="1">
    <location>
        <begin position="95"/>
        <end position="117"/>
    </location>
</feature>
<proteinExistence type="predicted"/>
<reference evidence="2 3" key="1">
    <citation type="submission" date="2024-01" db="EMBL/GenBank/DDBJ databases">
        <title>The genomes of 5 underutilized Papilionoideae crops provide insights into root nodulation and disease resistanc.</title>
        <authorList>
            <person name="Jiang F."/>
        </authorList>
    </citation>
    <scope>NUCLEOTIDE SEQUENCE [LARGE SCALE GENOMIC DNA]</scope>
    <source>
        <strain evidence="2">LVBAO_FW01</strain>
        <tissue evidence="2">Leaves</tissue>
    </source>
</reference>
<accession>A0AAN9QK90</accession>
<name>A0AAN9QK90_CANGL</name>
<protein>
    <submittedName>
        <fullName evidence="2">Uncharacterized protein</fullName>
    </submittedName>
</protein>
<organism evidence="2 3">
    <name type="scientific">Canavalia gladiata</name>
    <name type="common">Sword bean</name>
    <name type="synonym">Dolichos gladiatus</name>
    <dbReference type="NCBI Taxonomy" id="3824"/>
    <lineage>
        <taxon>Eukaryota</taxon>
        <taxon>Viridiplantae</taxon>
        <taxon>Streptophyta</taxon>
        <taxon>Embryophyta</taxon>
        <taxon>Tracheophyta</taxon>
        <taxon>Spermatophyta</taxon>
        <taxon>Magnoliopsida</taxon>
        <taxon>eudicotyledons</taxon>
        <taxon>Gunneridae</taxon>
        <taxon>Pentapetalae</taxon>
        <taxon>rosids</taxon>
        <taxon>fabids</taxon>
        <taxon>Fabales</taxon>
        <taxon>Fabaceae</taxon>
        <taxon>Papilionoideae</taxon>
        <taxon>50 kb inversion clade</taxon>
        <taxon>NPAAA clade</taxon>
        <taxon>indigoferoid/millettioid clade</taxon>
        <taxon>Phaseoleae</taxon>
        <taxon>Canavalia</taxon>
    </lineage>
</organism>
<comment type="caution">
    <text evidence="2">The sequence shown here is derived from an EMBL/GenBank/DDBJ whole genome shotgun (WGS) entry which is preliminary data.</text>
</comment>
<dbReference type="Proteomes" id="UP001367508">
    <property type="component" value="Unassembled WGS sequence"/>
</dbReference>
<evidence type="ECO:0000256" key="1">
    <source>
        <dbReference type="SAM" id="MobiDB-lite"/>
    </source>
</evidence>
<sequence>MLLTERLLDAPTNNEIGILSAGSDFLASIGHQIELCAQRNSNAGNGLPEKHIERPLVMYMTQTPSIRLRGLPPSHKFSSKNVIWSFHDLRSGSYFESSGASEFSHTPPEFPKAVQVK</sequence>
<gene>
    <name evidence="2" type="ORF">VNO77_19134</name>
</gene>
<keyword evidence="3" id="KW-1185">Reference proteome</keyword>
<dbReference type="AlphaFoldDB" id="A0AAN9QK90"/>
<evidence type="ECO:0000313" key="3">
    <source>
        <dbReference type="Proteomes" id="UP001367508"/>
    </source>
</evidence>
<feature type="compositionally biased region" description="Polar residues" evidence="1">
    <location>
        <begin position="95"/>
        <end position="104"/>
    </location>
</feature>
<evidence type="ECO:0000313" key="2">
    <source>
        <dbReference type="EMBL" id="KAK7338522.1"/>
    </source>
</evidence>
<dbReference type="EMBL" id="JAYMYQ010000004">
    <property type="protein sequence ID" value="KAK7338522.1"/>
    <property type="molecule type" value="Genomic_DNA"/>
</dbReference>